<name>A0A6L3SU65_9HYPH</name>
<protein>
    <recommendedName>
        <fullName evidence="1">PHA accumulation regulator DNA-binding N-terminal domain-containing protein</fullName>
    </recommendedName>
</protein>
<sequence length="66" mass="7675">MKTKRDQPIRLIKRYGGCRLYDATAKRYVSPDDIERLTLEGVKVTVREAETGQEVTEELLPGRRMH</sequence>
<evidence type="ECO:0000259" key="1">
    <source>
        <dbReference type="Pfam" id="PF07879"/>
    </source>
</evidence>
<reference evidence="2 3" key="1">
    <citation type="submission" date="2019-09" db="EMBL/GenBank/DDBJ databases">
        <title>YIM 48816 draft genome.</title>
        <authorList>
            <person name="Jiang L."/>
        </authorList>
    </citation>
    <scope>NUCLEOTIDE SEQUENCE [LARGE SCALE GENOMIC DNA]</scope>
    <source>
        <strain evidence="2 3">YIM 48816</strain>
    </source>
</reference>
<evidence type="ECO:0000313" key="2">
    <source>
        <dbReference type="EMBL" id="KAB1075967.1"/>
    </source>
</evidence>
<dbReference type="AlphaFoldDB" id="A0A6L3SU65"/>
<feature type="domain" description="PHA accumulation regulator DNA-binding N-terminal" evidence="1">
    <location>
        <begin position="11"/>
        <end position="60"/>
    </location>
</feature>
<gene>
    <name evidence="2" type="ORF">F6X53_24180</name>
</gene>
<dbReference type="InterPro" id="IPR012909">
    <property type="entry name" value="PHA_DNA-bd_N"/>
</dbReference>
<dbReference type="EMBL" id="VZZK01000032">
    <property type="protein sequence ID" value="KAB1075967.1"/>
    <property type="molecule type" value="Genomic_DNA"/>
</dbReference>
<dbReference type="OrthoDB" id="7999299at2"/>
<evidence type="ECO:0000313" key="3">
    <source>
        <dbReference type="Proteomes" id="UP000474159"/>
    </source>
</evidence>
<accession>A0A6L3SU65</accession>
<organism evidence="2 3">
    <name type="scientific">Methylobacterium soli</name>
    <dbReference type="NCBI Taxonomy" id="553447"/>
    <lineage>
        <taxon>Bacteria</taxon>
        <taxon>Pseudomonadati</taxon>
        <taxon>Pseudomonadota</taxon>
        <taxon>Alphaproteobacteria</taxon>
        <taxon>Hyphomicrobiales</taxon>
        <taxon>Methylobacteriaceae</taxon>
        <taxon>Methylobacterium</taxon>
    </lineage>
</organism>
<dbReference type="Pfam" id="PF07879">
    <property type="entry name" value="PHB_acc_N"/>
    <property type="match status" value="1"/>
</dbReference>
<comment type="caution">
    <text evidence="2">The sequence shown here is derived from an EMBL/GenBank/DDBJ whole genome shotgun (WGS) entry which is preliminary data.</text>
</comment>
<proteinExistence type="predicted"/>
<keyword evidence="3" id="KW-1185">Reference proteome</keyword>
<dbReference type="Proteomes" id="UP000474159">
    <property type="component" value="Unassembled WGS sequence"/>
</dbReference>